<dbReference type="RefSeq" id="XP_029320138.1">
    <property type="nucleotide sequence ID" value="XM_029464278.1"/>
</dbReference>
<dbReference type="Pfam" id="PF01399">
    <property type="entry name" value="PCI"/>
    <property type="match status" value="1"/>
</dbReference>
<evidence type="ECO:0000256" key="2">
    <source>
        <dbReference type="SAM" id="MobiDB-lite"/>
    </source>
</evidence>
<dbReference type="AlphaFoldDB" id="A0A2U9R036"/>
<feature type="compositionally biased region" description="Low complexity" evidence="2">
    <location>
        <begin position="440"/>
        <end position="449"/>
    </location>
</feature>
<feature type="compositionally biased region" description="Basic and acidic residues" evidence="2">
    <location>
        <begin position="429"/>
        <end position="439"/>
    </location>
</feature>
<dbReference type="InterPro" id="IPR000717">
    <property type="entry name" value="PCI_dom"/>
</dbReference>
<feature type="region of interest" description="Disordered" evidence="2">
    <location>
        <begin position="429"/>
        <end position="449"/>
    </location>
</feature>
<evidence type="ECO:0000256" key="1">
    <source>
        <dbReference type="ARBA" id="ARBA00008482"/>
    </source>
</evidence>
<dbReference type="GeneID" id="40382371"/>
<reference evidence="4 5" key="1">
    <citation type="submission" date="2018-06" db="EMBL/GenBank/DDBJ databases">
        <title>Population genomics shows no distinction between pathogenic Candida krusei and environmental Pichia kudriavzevii: One species, four names.</title>
        <authorList>
            <person name="Douglass A.P."/>
            <person name="Offei B."/>
            <person name="Braun-Galleani S."/>
            <person name="Coughlan A.Y."/>
            <person name="Martos A."/>
            <person name="Ortiz-Merino R.A."/>
            <person name="Byrne K.P."/>
            <person name="Wolfe K.H."/>
        </authorList>
    </citation>
    <scope>NUCLEOTIDE SEQUENCE [LARGE SCALE GENOMIC DNA]</scope>
    <source>
        <strain evidence="4 5">CBS573</strain>
    </source>
</reference>
<dbReference type="VEuPathDB" id="FungiDB:C5L36_0A12370"/>
<gene>
    <name evidence="4" type="ORF">C5L36_0A12370</name>
</gene>
<name>A0A2U9R036_PICKU</name>
<protein>
    <recommendedName>
        <fullName evidence="3">PCI domain-containing protein</fullName>
    </recommendedName>
</protein>
<evidence type="ECO:0000313" key="5">
    <source>
        <dbReference type="Proteomes" id="UP000249293"/>
    </source>
</evidence>
<evidence type="ECO:0000259" key="3">
    <source>
        <dbReference type="PROSITE" id="PS50250"/>
    </source>
</evidence>
<dbReference type="Proteomes" id="UP000249293">
    <property type="component" value="Chromosome 1"/>
</dbReference>
<keyword evidence="5" id="KW-1185">Reference proteome</keyword>
<accession>A0A2U9R036</accession>
<feature type="domain" description="PCI" evidence="3">
    <location>
        <begin position="195"/>
        <end position="367"/>
    </location>
</feature>
<dbReference type="OrthoDB" id="10267031at2759"/>
<comment type="similarity">
    <text evidence="1">Belongs to the CSN7/EIF3M family. CSN7 subfamily.</text>
</comment>
<dbReference type="InterPro" id="IPR045237">
    <property type="entry name" value="COPS7/eIF3m"/>
</dbReference>
<organism evidence="4 5">
    <name type="scientific">Pichia kudriavzevii</name>
    <name type="common">Yeast</name>
    <name type="synonym">Issatchenkia orientalis</name>
    <dbReference type="NCBI Taxonomy" id="4909"/>
    <lineage>
        <taxon>Eukaryota</taxon>
        <taxon>Fungi</taxon>
        <taxon>Dikarya</taxon>
        <taxon>Ascomycota</taxon>
        <taxon>Saccharomycotina</taxon>
        <taxon>Pichiomycetes</taxon>
        <taxon>Pichiales</taxon>
        <taxon>Pichiaceae</taxon>
        <taxon>Pichia</taxon>
    </lineage>
</organism>
<dbReference type="EMBL" id="CP028773">
    <property type="protein sequence ID" value="AWU74661.1"/>
    <property type="molecule type" value="Genomic_DNA"/>
</dbReference>
<dbReference type="STRING" id="4909.A0A2U9R036"/>
<dbReference type="KEGG" id="pkz:C5L36_0A12370"/>
<dbReference type="PANTHER" id="PTHR15350">
    <property type="entry name" value="COP9 SIGNALOSOME COMPLEX SUBUNIT 7/DENDRITIC CELL PROTEIN GA17"/>
    <property type="match status" value="1"/>
</dbReference>
<sequence length="449" mass="49940">MKDLYHVVEVDLRHQAIPTEIMSYTIVLDKDLNLSILELAAILDLESKSEDHKYTNTFKSLLDEKNTQELVKQLTEVQQYFATKFARKSFEPTINLYLHIANLLENEKLGLLSSLVKNIDPASVPVTIPSDLIILALTNVFSSLPNTSTVRYDALLAIVNLILKENISGLISNIAKNIDEYLSTIENISTEQKTQIISLIFKQYKLEDEEKAVAYIQSLINEKSYKLDSETLISVFATILSSTILYNIASLESSFPATENDTLVKLLKLYLTGDYATFCSNKSEFQNASFASQINFSNLESSFQSLAALNFLVTVENANISYNTISESTKIPVDEIEIKLITLISQGFIAGKLSQSTSSVNVNSVNFSAPVLTSKPELINWASLSGSLTSWRQNVNNLQSVIDNLISKRGKRVNAPNVIMAFHQQKLEAKEAREKKAQESAESATPANA</sequence>
<proteinExistence type="inferred from homology"/>
<evidence type="ECO:0000313" key="4">
    <source>
        <dbReference type="EMBL" id="AWU74661.1"/>
    </source>
</evidence>
<dbReference type="PROSITE" id="PS50250">
    <property type="entry name" value="PCI"/>
    <property type="match status" value="1"/>
</dbReference>